<evidence type="ECO:0000313" key="5">
    <source>
        <dbReference type="Proteomes" id="UP000543030"/>
    </source>
</evidence>
<evidence type="ECO:0000256" key="2">
    <source>
        <dbReference type="ARBA" id="ARBA00022801"/>
    </source>
</evidence>
<accession>A0A840REH2</accession>
<dbReference type="Proteomes" id="UP000543030">
    <property type="component" value="Unassembled WGS sequence"/>
</dbReference>
<evidence type="ECO:0000313" key="4">
    <source>
        <dbReference type="EMBL" id="MBB5191397.1"/>
    </source>
</evidence>
<dbReference type="PANTHER" id="PTHR43736:SF1">
    <property type="entry name" value="DIHYDRONEOPTERIN TRIPHOSPHATE DIPHOSPHATASE"/>
    <property type="match status" value="1"/>
</dbReference>
<sequence length="156" mass="17871">MPRRLPFSAHVFLYRQRPEQAREYVLFLRHPRPELTLPAFWQGVSGALESGESFAAAARREVQEETGLILEHVSDVGFAQYYPIREAWRDAYGPTPTQVQEQVFCARIAPDAQPVLSGEHQHYQWLTLDEALPLLDFCDNRACLMAAATWLDQQVT</sequence>
<comment type="cofactor">
    <cofactor evidence="1">
        <name>Mg(2+)</name>
        <dbReference type="ChEBI" id="CHEBI:18420"/>
    </cofactor>
</comment>
<dbReference type="AlphaFoldDB" id="A0A840REH2"/>
<dbReference type="PROSITE" id="PS51462">
    <property type="entry name" value="NUDIX"/>
    <property type="match status" value="1"/>
</dbReference>
<feature type="domain" description="Nudix hydrolase" evidence="3">
    <location>
        <begin position="2"/>
        <end position="148"/>
    </location>
</feature>
<organism evidence="4 5">
    <name type="scientific">Silvimonas terrae</name>
    <dbReference type="NCBI Taxonomy" id="300266"/>
    <lineage>
        <taxon>Bacteria</taxon>
        <taxon>Pseudomonadati</taxon>
        <taxon>Pseudomonadota</taxon>
        <taxon>Betaproteobacteria</taxon>
        <taxon>Neisseriales</taxon>
        <taxon>Chitinibacteraceae</taxon>
        <taxon>Silvimonas</taxon>
    </lineage>
</organism>
<reference evidence="4 5" key="1">
    <citation type="submission" date="2020-08" db="EMBL/GenBank/DDBJ databases">
        <title>Genomic Encyclopedia of Type Strains, Phase IV (KMG-IV): sequencing the most valuable type-strain genomes for metagenomic binning, comparative biology and taxonomic classification.</title>
        <authorList>
            <person name="Goeker M."/>
        </authorList>
    </citation>
    <scope>NUCLEOTIDE SEQUENCE [LARGE SCALE GENOMIC DNA]</scope>
    <source>
        <strain evidence="4 5">DSM 18233</strain>
    </source>
</reference>
<name>A0A840REH2_9NEIS</name>
<dbReference type="EMBL" id="JACHHN010000004">
    <property type="protein sequence ID" value="MBB5191397.1"/>
    <property type="molecule type" value="Genomic_DNA"/>
</dbReference>
<evidence type="ECO:0000259" key="3">
    <source>
        <dbReference type="PROSITE" id="PS51462"/>
    </source>
</evidence>
<dbReference type="Gene3D" id="3.90.79.10">
    <property type="entry name" value="Nucleoside Triphosphate Pyrophosphohydrolase"/>
    <property type="match status" value="1"/>
</dbReference>
<comment type="caution">
    <text evidence="4">The sequence shown here is derived from an EMBL/GenBank/DDBJ whole genome shotgun (WGS) entry which is preliminary data.</text>
</comment>
<dbReference type="InterPro" id="IPR015797">
    <property type="entry name" value="NUDIX_hydrolase-like_dom_sf"/>
</dbReference>
<keyword evidence="2" id="KW-0378">Hydrolase</keyword>
<dbReference type="SUPFAM" id="SSF55811">
    <property type="entry name" value="Nudix"/>
    <property type="match status" value="1"/>
</dbReference>
<dbReference type="PROSITE" id="PS00893">
    <property type="entry name" value="NUDIX_BOX"/>
    <property type="match status" value="1"/>
</dbReference>
<dbReference type="GO" id="GO:0016787">
    <property type="term" value="F:hydrolase activity"/>
    <property type="evidence" value="ECO:0007669"/>
    <property type="project" value="UniProtKB-KW"/>
</dbReference>
<keyword evidence="5" id="KW-1185">Reference proteome</keyword>
<proteinExistence type="predicted"/>
<dbReference type="Pfam" id="PF00293">
    <property type="entry name" value="NUDIX"/>
    <property type="match status" value="1"/>
</dbReference>
<dbReference type="InterPro" id="IPR000086">
    <property type="entry name" value="NUDIX_hydrolase_dom"/>
</dbReference>
<protein>
    <submittedName>
        <fullName evidence="4">8-oxo-dGTP pyrophosphatase MutT (NUDIX family)</fullName>
    </submittedName>
</protein>
<dbReference type="CDD" id="cd04664">
    <property type="entry name" value="NUDIX_DHNTPase_like"/>
    <property type="match status" value="1"/>
</dbReference>
<evidence type="ECO:0000256" key="1">
    <source>
        <dbReference type="ARBA" id="ARBA00001946"/>
    </source>
</evidence>
<gene>
    <name evidence="4" type="ORF">HNQ50_002127</name>
</gene>
<dbReference type="PANTHER" id="PTHR43736">
    <property type="entry name" value="ADP-RIBOSE PYROPHOSPHATASE"/>
    <property type="match status" value="1"/>
</dbReference>
<dbReference type="RefSeq" id="WP_184100366.1">
    <property type="nucleotide sequence ID" value="NZ_JACHHN010000004.1"/>
</dbReference>
<dbReference type="InterPro" id="IPR020084">
    <property type="entry name" value="NUDIX_hydrolase_CS"/>
</dbReference>